<feature type="coiled-coil region" evidence="1">
    <location>
        <begin position="733"/>
        <end position="760"/>
    </location>
</feature>
<proteinExistence type="predicted"/>
<protein>
    <submittedName>
        <fullName evidence="3">Uncharacterized protein</fullName>
    </submittedName>
</protein>
<comment type="caution">
    <text evidence="3">The sequence shown here is derived from an EMBL/GenBank/DDBJ whole genome shotgun (WGS) entry which is preliminary data.</text>
</comment>
<name>A0A9D1JDI8_9FIRM</name>
<evidence type="ECO:0000256" key="2">
    <source>
        <dbReference type="SAM" id="Phobius"/>
    </source>
</evidence>
<evidence type="ECO:0000313" key="4">
    <source>
        <dbReference type="Proteomes" id="UP000824201"/>
    </source>
</evidence>
<dbReference type="Gene3D" id="3.90.70.10">
    <property type="entry name" value="Cysteine proteinases"/>
    <property type="match status" value="1"/>
</dbReference>
<reference evidence="3" key="1">
    <citation type="submission" date="2020-10" db="EMBL/GenBank/DDBJ databases">
        <authorList>
            <person name="Gilroy R."/>
        </authorList>
    </citation>
    <scope>NUCLEOTIDE SEQUENCE</scope>
    <source>
        <strain evidence="3">ChiW13-3771</strain>
    </source>
</reference>
<evidence type="ECO:0000256" key="1">
    <source>
        <dbReference type="SAM" id="Coils"/>
    </source>
</evidence>
<keyword evidence="1" id="KW-0175">Coiled coil</keyword>
<evidence type="ECO:0000313" key="3">
    <source>
        <dbReference type="EMBL" id="HIR89069.1"/>
    </source>
</evidence>
<keyword evidence="2" id="KW-0812">Transmembrane</keyword>
<dbReference type="SUPFAM" id="SSF82171">
    <property type="entry name" value="DPP6 N-terminal domain-like"/>
    <property type="match status" value="1"/>
</dbReference>
<organism evidence="3 4">
    <name type="scientific">Candidatus Fimimorpha faecalis</name>
    <dbReference type="NCBI Taxonomy" id="2840824"/>
    <lineage>
        <taxon>Bacteria</taxon>
        <taxon>Bacillati</taxon>
        <taxon>Bacillota</taxon>
        <taxon>Clostridia</taxon>
        <taxon>Eubacteriales</taxon>
        <taxon>Candidatus Fimimorpha</taxon>
    </lineage>
</organism>
<feature type="transmembrane region" description="Helical" evidence="2">
    <location>
        <begin position="7"/>
        <end position="27"/>
    </location>
</feature>
<dbReference type="Proteomes" id="UP000824201">
    <property type="component" value="Unassembled WGS sequence"/>
</dbReference>
<sequence length="855" mass="96631">MKKQVGKIIIVAILGILVLELGLYVFFHKKSSTQSFEEMEQASFPVVRVEGSGGSYSDLYGFTDEMETSSIRNTITPLNEERELMLSVYTYGHTIDEVGYQIRSLDGEHLIDDVKLETAKTGETISIPLKLTNLLEENTEYTLIISLNAEQETLRYFNRIIYGKDMHVRDMLDYVLNFSESTFDKKAAEDTVVNVVQIDGSMGEDDFSYINIHSKFNMFTWGSLAPVRTEDPEISIMDISDSQMAVTLNYPIEVTINDQTTTYDVEESFRVSYRSGKIYLPGYERYVKQRVKFQNDAVSNNAISLGIGDGNCSIISSEKGEITAIVYDGQLWSYEYETGVLSCILAYEDNGIANQRRENHSEIQVIDVKTDGTIDFVTYGYRDRGRDEGTVGIYAYRYHPKTDDTEAYIEEMFNIPVNVSEDILKSEFGDLIYLNENDVFYFQYGRGLYSYSMADNQLTNIVTLDTPDAIFISADGNTIAWEEQGEEAYNTKINLLNTATGEVTAKEAEDGTYFQVQGFIQKDLVYGIGRIEDIKEESGVVSSMPMYAVEVLSPQDQQVLNHYEKENIFIVGVTVEENRIVFERISYNEDGSIAEQPQDYLLLGEGTEKTEYVTLTSSTSDVKKKEYALKMKTPDKTINLTVDETVPQFLVKNHYRTLKLEDSITSENCYYVIGFGGENEIKYSMKEAIELANENQGIVLSRDQKQLWKYGTRSAKKELEIEAVDAQGEGDTLQAVIEMIVNYEEIAEQTENTTEEQSAEQLSGEDSALSQLAAAIPYQVVNLAGCDLENVLYYVDLGSPVIVIMGNNSARLITAYTATDITFYDPLNQQFTEMPIKTAETLFERTGNSFISYVK</sequence>
<accession>A0A9D1JDI8</accession>
<keyword evidence="2" id="KW-0472">Membrane</keyword>
<dbReference type="EMBL" id="DVHN01000117">
    <property type="protein sequence ID" value="HIR89069.1"/>
    <property type="molecule type" value="Genomic_DNA"/>
</dbReference>
<dbReference type="AlphaFoldDB" id="A0A9D1JDI8"/>
<gene>
    <name evidence="3" type="ORF">IAC96_08985</name>
</gene>
<keyword evidence="2" id="KW-1133">Transmembrane helix</keyword>
<reference evidence="3" key="2">
    <citation type="journal article" date="2021" name="PeerJ">
        <title>Extensive microbial diversity within the chicken gut microbiome revealed by metagenomics and culture.</title>
        <authorList>
            <person name="Gilroy R."/>
            <person name="Ravi A."/>
            <person name="Getino M."/>
            <person name="Pursley I."/>
            <person name="Horton D.L."/>
            <person name="Alikhan N.F."/>
            <person name="Baker D."/>
            <person name="Gharbi K."/>
            <person name="Hall N."/>
            <person name="Watson M."/>
            <person name="Adriaenssens E.M."/>
            <person name="Foster-Nyarko E."/>
            <person name="Jarju S."/>
            <person name="Secka A."/>
            <person name="Antonio M."/>
            <person name="Oren A."/>
            <person name="Chaudhuri R.R."/>
            <person name="La Ragione R."/>
            <person name="Hildebrand F."/>
            <person name="Pallen M.J."/>
        </authorList>
    </citation>
    <scope>NUCLEOTIDE SEQUENCE</scope>
    <source>
        <strain evidence="3">ChiW13-3771</strain>
    </source>
</reference>